<dbReference type="OrthoDB" id="89349at2759"/>
<feature type="compositionally biased region" description="Gly residues" evidence="3">
    <location>
        <begin position="48"/>
        <end position="60"/>
    </location>
</feature>
<organism evidence="5 6">
    <name type="scientific">Escovopsis weberi</name>
    <dbReference type="NCBI Taxonomy" id="150374"/>
    <lineage>
        <taxon>Eukaryota</taxon>
        <taxon>Fungi</taxon>
        <taxon>Dikarya</taxon>
        <taxon>Ascomycota</taxon>
        <taxon>Pezizomycotina</taxon>
        <taxon>Sordariomycetes</taxon>
        <taxon>Hypocreomycetidae</taxon>
        <taxon>Hypocreales</taxon>
        <taxon>Hypocreaceae</taxon>
        <taxon>Escovopsis</taxon>
    </lineage>
</organism>
<dbReference type="Proteomes" id="UP000053831">
    <property type="component" value="Unassembled WGS sequence"/>
</dbReference>
<evidence type="ECO:0000256" key="1">
    <source>
        <dbReference type="ARBA" id="ARBA00005519"/>
    </source>
</evidence>
<feature type="transmembrane region" description="Helical" evidence="4">
    <location>
        <begin position="6"/>
        <end position="26"/>
    </location>
</feature>
<reference evidence="5 6" key="1">
    <citation type="submission" date="2015-07" db="EMBL/GenBank/DDBJ databases">
        <title>The genome of the fungus Escovopsis weberi, a specialized disease agent of ant agriculture.</title>
        <authorList>
            <person name="de Man T.J."/>
            <person name="Stajich J.E."/>
            <person name="Kubicek C.P."/>
            <person name="Chenthamara K."/>
            <person name="Atanasova L."/>
            <person name="Druzhinina I.S."/>
            <person name="Birnbaum S."/>
            <person name="Barribeau S.M."/>
            <person name="Teiling C."/>
            <person name="Suen G."/>
            <person name="Currie C."/>
            <person name="Gerardo N.M."/>
        </authorList>
    </citation>
    <scope>NUCLEOTIDE SEQUENCE [LARGE SCALE GENOMIC DNA]</scope>
</reference>
<feature type="region of interest" description="Disordered" evidence="3">
    <location>
        <begin position="34"/>
        <end position="65"/>
    </location>
</feature>
<evidence type="ECO:0000313" key="5">
    <source>
        <dbReference type="EMBL" id="KOS17145.1"/>
    </source>
</evidence>
<accession>A0A0N0RSW3</accession>
<comment type="caution">
    <text evidence="5">The sequence shown here is derived from an EMBL/GenBank/DDBJ whole genome shotgun (WGS) entry which is preliminary data.</text>
</comment>
<dbReference type="GO" id="GO:0008810">
    <property type="term" value="F:cellulase activity"/>
    <property type="evidence" value="ECO:0007669"/>
    <property type="project" value="InterPro"/>
</dbReference>
<dbReference type="SUPFAM" id="SSF49899">
    <property type="entry name" value="Concanavalin A-like lectins/glucanases"/>
    <property type="match status" value="1"/>
</dbReference>
<dbReference type="Gene3D" id="2.60.120.180">
    <property type="match status" value="1"/>
</dbReference>
<dbReference type="PANTHER" id="PTHR34002">
    <property type="entry name" value="BLR1656 PROTEIN"/>
    <property type="match status" value="1"/>
</dbReference>
<feature type="compositionally biased region" description="Basic and acidic residues" evidence="3">
    <location>
        <begin position="118"/>
        <end position="131"/>
    </location>
</feature>
<dbReference type="AlphaFoldDB" id="A0A0N0RSW3"/>
<evidence type="ECO:0000256" key="3">
    <source>
        <dbReference type="SAM" id="MobiDB-lite"/>
    </source>
</evidence>
<protein>
    <submittedName>
        <fullName evidence="5">Endoglucanase-1</fullName>
    </submittedName>
</protein>
<keyword evidence="4" id="KW-0472">Membrane</keyword>
<dbReference type="STRING" id="150374.A0A0N0RSW3"/>
<dbReference type="InterPro" id="IPR013320">
    <property type="entry name" value="ConA-like_dom_sf"/>
</dbReference>
<dbReference type="PANTHER" id="PTHR34002:SF9">
    <property type="entry name" value="XYLOGLUCAN-SPECIFIC ENDO-BETA-1,4-GLUCANASE A"/>
    <property type="match status" value="1"/>
</dbReference>
<keyword evidence="4" id="KW-0812">Transmembrane</keyword>
<feature type="region of interest" description="Disordered" evidence="3">
    <location>
        <begin position="105"/>
        <end position="131"/>
    </location>
</feature>
<dbReference type="Pfam" id="PF01670">
    <property type="entry name" value="Glyco_hydro_12"/>
    <property type="match status" value="1"/>
</dbReference>
<evidence type="ECO:0000256" key="2">
    <source>
        <dbReference type="RuleBase" id="RU361163"/>
    </source>
</evidence>
<dbReference type="GO" id="GO:0000272">
    <property type="term" value="P:polysaccharide catabolic process"/>
    <property type="evidence" value="ECO:0007669"/>
    <property type="project" value="UniProtKB-KW"/>
</dbReference>
<gene>
    <name evidence="5" type="ORF">ESCO_005838</name>
</gene>
<dbReference type="EMBL" id="LGSR01000028">
    <property type="protein sequence ID" value="KOS17145.1"/>
    <property type="molecule type" value="Genomic_DNA"/>
</dbReference>
<keyword evidence="2" id="KW-0326">Glycosidase</keyword>
<keyword evidence="2" id="KW-0378">Hydrolase</keyword>
<keyword evidence="6" id="KW-1185">Reference proteome</keyword>
<dbReference type="InterPro" id="IPR013319">
    <property type="entry name" value="GH11/12"/>
</dbReference>
<name>A0A0N0RSW3_ESCWE</name>
<keyword evidence="2" id="KW-0119">Carbohydrate metabolism</keyword>
<sequence>MTIRFLVNFVLIAIPIGTTLAVLFGIQGHRDATGQAPLFAPEPPDFPGDGGNGGGGGGGPRPKQGLGHQMLCQKSFGFAPTSKGQKYIRMCRLLFSTTDRRGSSILNTARSLPRGSTARKDRSLRERELRPDGLNPNQWNWNVGDAGGLCMNVTYFNNGTYPTEFTAPEFQITWQYPQGPATDPVHAFPNIQLDGDSLPAPINTISKMDLDLEWTYATGNGTTEASTAAALTAANLNTNVAIDMFMDADKKKSQSPSDATYEVMVWFAAFGPATQPLGLPKGVLATKTINGATFSLYHDQNQNKQEVLTWYSTQPILEFSGDITPLINAIFTLQLPGLPSETDYLGYWSFGSEAFSCPEVVTFNVPRFSLDIETA</sequence>
<keyword evidence="2" id="KW-0624">Polysaccharide degradation</keyword>
<evidence type="ECO:0000313" key="6">
    <source>
        <dbReference type="Proteomes" id="UP000053831"/>
    </source>
</evidence>
<comment type="similarity">
    <text evidence="1 2">Belongs to the glycosyl hydrolase 12 (cellulase H) family.</text>
</comment>
<proteinExistence type="inferred from homology"/>
<dbReference type="InterPro" id="IPR002594">
    <property type="entry name" value="GH12"/>
</dbReference>
<keyword evidence="4" id="KW-1133">Transmembrane helix</keyword>
<evidence type="ECO:0000256" key="4">
    <source>
        <dbReference type="SAM" id="Phobius"/>
    </source>
</evidence>